<name>A0ABT2KFK6_9RHOB</name>
<keyword evidence="1" id="KW-0472">Membrane</keyword>
<sequence length="88" mass="10136">MSKWDALITLLVMLPAIWATTHLGISRLSEIKADHLEKDETTREKSQMLRKRAHVLQDMSRLMPNWMLAILALALFLRVIQILGELIS</sequence>
<evidence type="ECO:0000313" key="3">
    <source>
        <dbReference type="Proteomes" id="UP000217448"/>
    </source>
</evidence>
<comment type="caution">
    <text evidence="2">The sequence shown here is derived from an EMBL/GenBank/DDBJ whole genome shotgun (WGS) entry which is preliminary data.</text>
</comment>
<dbReference type="Proteomes" id="UP000217448">
    <property type="component" value="Unassembled WGS sequence"/>
</dbReference>
<gene>
    <name evidence="2" type="ORF">CLG85_001725</name>
</gene>
<keyword evidence="1" id="KW-1133">Transmembrane helix</keyword>
<reference evidence="3" key="1">
    <citation type="submission" date="2023-07" db="EMBL/GenBank/DDBJ databases">
        <title>Yangia mangrovi SAOS 153D genome.</title>
        <authorList>
            <person name="Verma A."/>
            <person name="Pal Y."/>
            <person name="Sundharam S."/>
            <person name="Bisht B."/>
            <person name="Srinivasan K."/>
        </authorList>
    </citation>
    <scope>NUCLEOTIDE SEQUENCE [LARGE SCALE GENOMIC DNA]</scope>
    <source>
        <strain evidence="3">SAOS 153D</strain>
    </source>
</reference>
<organism evidence="2 3">
    <name type="scientific">Alloyangia mangrovi</name>
    <dbReference type="NCBI Taxonomy" id="1779329"/>
    <lineage>
        <taxon>Bacteria</taxon>
        <taxon>Pseudomonadati</taxon>
        <taxon>Pseudomonadota</taxon>
        <taxon>Alphaproteobacteria</taxon>
        <taxon>Rhodobacterales</taxon>
        <taxon>Roseobacteraceae</taxon>
        <taxon>Alloyangia</taxon>
    </lineage>
</organism>
<proteinExistence type="predicted"/>
<dbReference type="EMBL" id="NTHN02000002">
    <property type="protein sequence ID" value="MCT4369129.1"/>
    <property type="molecule type" value="Genomic_DNA"/>
</dbReference>
<evidence type="ECO:0000313" key="2">
    <source>
        <dbReference type="EMBL" id="MCT4369129.1"/>
    </source>
</evidence>
<keyword evidence="1" id="KW-0812">Transmembrane</keyword>
<feature type="transmembrane region" description="Helical" evidence="1">
    <location>
        <begin position="66"/>
        <end position="87"/>
    </location>
</feature>
<evidence type="ECO:0000256" key="1">
    <source>
        <dbReference type="SAM" id="Phobius"/>
    </source>
</evidence>
<keyword evidence="3" id="KW-1185">Reference proteome</keyword>
<dbReference type="RefSeq" id="WP_141244398.1">
    <property type="nucleotide sequence ID" value="NZ_NTHN02000002.1"/>
</dbReference>
<protein>
    <submittedName>
        <fullName evidence="2">Uncharacterized protein</fullName>
    </submittedName>
</protein>
<accession>A0ABT2KFK6</accession>